<reference evidence="4" key="1">
    <citation type="journal article" date="2019" name="Int. J. Syst. Evol. Microbiol.">
        <title>The Global Catalogue of Microorganisms (GCM) 10K type strain sequencing project: providing services to taxonomists for standard genome sequencing and annotation.</title>
        <authorList>
            <consortium name="The Broad Institute Genomics Platform"/>
            <consortium name="The Broad Institute Genome Sequencing Center for Infectious Disease"/>
            <person name="Wu L."/>
            <person name="Ma J."/>
        </authorList>
    </citation>
    <scope>NUCLEOTIDE SEQUENCE [LARGE SCALE GENOMIC DNA]</scope>
    <source>
        <strain evidence="4">JCM 17979</strain>
    </source>
</reference>
<dbReference type="RefSeq" id="WP_345412276.1">
    <property type="nucleotide sequence ID" value="NZ_BAABHO010000008.1"/>
</dbReference>
<accession>A0ABP9AJG0</accession>
<keyword evidence="4" id="KW-1185">Reference proteome</keyword>
<feature type="transmembrane region" description="Helical" evidence="2">
    <location>
        <begin position="301"/>
        <end position="319"/>
    </location>
</feature>
<feature type="transmembrane region" description="Helical" evidence="2">
    <location>
        <begin position="470"/>
        <end position="499"/>
    </location>
</feature>
<keyword evidence="2" id="KW-0812">Transmembrane</keyword>
<feature type="transmembrane region" description="Helical" evidence="2">
    <location>
        <begin position="112"/>
        <end position="132"/>
    </location>
</feature>
<comment type="caution">
    <text evidence="3">The sequence shown here is derived from an EMBL/GenBank/DDBJ whole genome shotgun (WGS) entry which is preliminary data.</text>
</comment>
<name>A0ABP9AJG0_9PSEU</name>
<feature type="transmembrane region" description="Helical" evidence="2">
    <location>
        <begin position="268"/>
        <end position="289"/>
    </location>
</feature>
<feature type="transmembrane region" description="Helical" evidence="2">
    <location>
        <begin position="193"/>
        <end position="214"/>
    </location>
</feature>
<dbReference type="Pfam" id="PF10101">
    <property type="entry name" value="DUF2339"/>
    <property type="match status" value="1"/>
</dbReference>
<feature type="transmembrane region" description="Helical" evidence="2">
    <location>
        <begin position="405"/>
        <end position="422"/>
    </location>
</feature>
<evidence type="ECO:0000313" key="3">
    <source>
        <dbReference type="EMBL" id="GAA4781777.1"/>
    </source>
</evidence>
<feature type="transmembrane region" description="Helical" evidence="2">
    <location>
        <begin position="168"/>
        <end position="187"/>
    </location>
</feature>
<sequence>MTTPLSPDALIARLDDDLAGVGREVARIRASLDGLRSARATTTPPPASAPLARPAPPPAPPLGPPPAPPGWSPPPAGTWAPPRGWPVRRPGPPVPPPAAPRTPRIAWSPARLLAVTGAAMTVLGIVLLLVLAANRGWLGPEARVLAGAALGLVLAGIGVRVRERAVDGAVALVVTGVAALFLADAAAVSLYAFLPVAVAVPIALLVTAGGFLLADRWRHEGLALGVLVASALAAPLVVGALTPTLVALLLGAQVGAVVVARRRAWPRVATVAAVASTVAALGAAVRLLAGGADVIDADLPTTLAVVAVLVAGGVTAVLLGASNQAVAVSLLGGPVLPVLLVAIGLARVPGTLLAGLVAVALLALVTGLDRVGAPTGHRALALVAGGGATAALLVATAVAIGSGPLAVPVLAEAAVLGVAAAATRRTGPLVAGAVFGLVGLVAALGTDAPVDLVVDFPVSPFVVTAPGGTATAGAVGALVGALATSLLLAAAAVVGLVALARLGLLADRSRAAVAGAGLGVVGLYGATGTVISAALLVSPTRDAFLVGHVLVTVSWTALALVLLVRGLQSSLPRVLGGVLVVSALVKLLLFDLTALDGLARVAAFLGAGLVLLAAGTRYAKAVAAGPEDAATSSASSSTVGPRTNPGRHPEA</sequence>
<feature type="compositionally biased region" description="Low complexity" evidence="1">
    <location>
        <begin position="629"/>
        <end position="638"/>
    </location>
</feature>
<dbReference type="PANTHER" id="PTHR38434:SF1">
    <property type="entry name" value="BLL2549 PROTEIN"/>
    <property type="match status" value="1"/>
</dbReference>
<feature type="transmembrane region" description="Helical" evidence="2">
    <location>
        <begin position="601"/>
        <end position="619"/>
    </location>
</feature>
<feature type="transmembrane region" description="Helical" evidence="2">
    <location>
        <begin position="352"/>
        <end position="368"/>
    </location>
</feature>
<feature type="compositionally biased region" description="Low complexity" evidence="1">
    <location>
        <begin position="77"/>
        <end position="88"/>
    </location>
</feature>
<feature type="region of interest" description="Disordered" evidence="1">
    <location>
        <begin position="30"/>
        <end position="100"/>
    </location>
</feature>
<evidence type="ECO:0000256" key="2">
    <source>
        <dbReference type="SAM" id="Phobius"/>
    </source>
</evidence>
<feature type="transmembrane region" description="Helical" evidence="2">
    <location>
        <begin position="571"/>
        <end position="589"/>
    </location>
</feature>
<keyword evidence="2" id="KW-1133">Transmembrane helix</keyword>
<feature type="compositionally biased region" description="Pro residues" evidence="1">
    <location>
        <begin position="43"/>
        <end position="76"/>
    </location>
</feature>
<proteinExistence type="predicted"/>
<feature type="transmembrane region" description="Helical" evidence="2">
    <location>
        <begin position="244"/>
        <end position="261"/>
    </location>
</feature>
<evidence type="ECO:0000256" key="1">
    <source>
        <dbReference type="SAM" id="MobiDB-lite"/>
    </source>
</evidence>
<feature type="transmembrane region" description="Helical" evidence="2">
    <location>
        <begin position="144"/>
        <end position="161"/>
    </location>
</feature>
<feature type="transmembrane region" description="Helical" evidence="2">
    <location>
        <begin position="511"/>
        <end position="537"/>
    </location>
</feature>
<feature type="transmembrane region" description="Helical" evidence="2">
    <location>
        <begin position="543"/>
        <end position="564"/>
    </location>
</feature>
<feature type="compositionally biased region" description="Pro residues" evidence="1">
    <location>
        <begin position="89"/>
        <end position="100"/>
    </location>
</feature>
<dbReference type="EMBL" id="BAABHO010000008">
    <property type="protein sequence ID" value="GAA4781777.1"/>
    <property type="molecule type" value="Genomic_DNA"/>
</dbReference>
<dbReference type="Proteomes" id="UP001500928">
    <property type="component" value="Unassembled WGS sequence"/>
</dbReference>
<feature type="transmembrane region" description="Helical" evidence="2">
    <location>
        <begin position="429"/>
        <end position="450"/>
    </location>
</feature>
<feature type="transmembrane region" description="Helical" evidence="2">
    <location>
        <begin position="326"/>
        <end position="346"/>
    </location>
</feature>
<organism evidence="3 4">
    <name type="scientific">Actinomycetospora chlora</name>
    <dbReference type="NCBI Taxonomy" id="663608"/>
    <lineage>
        <taxon>Bacteria</taxon>
        <taxon>Bacillati</taxon>
        <taxon>Actinomycetota</taxon>
        <taxon>Actinomycetes</taxon>
        <taxon>Pseudonocardiales</taxon>
        <taxon>Pseudonocardiaceae</taxon>
        <taxon>Actinomycetospora</taxon>
    </lineage>
</organism>
<gene>
    <name evidence="3" type="ORF">GCM10023200_14010</name>
</gene>
<keyword evidence="2" id="KW-0472">Membrane</keyword>
<feature type="transmembrane region" description="Helical" evidence="2">
    <location>
        <begin position="221"/>
        <end position="238"/>
    </location>
</feature>
<protein>
    <submittedName>
        <fullName evidence="3">DUF2339 domain-containing protein</fullName>
    </submittedName>
</protein>
<feature type="transmembrane region" description="Helical" evidence="2">
    <location>
        <begin position="380"/>
        <end position="399"/>
    </location>
</feature>
<feature type="region of interest" description="Disordered" evidence="1">
    <location>
        <begin position="627"/>
        <end position="651"/>
    </location>
</feature>
<dbReference type="PANTHER" id="PTHR38434">
    <property type="entry name" value="BLL2549 PROTEIN"/>
    <property type="match status" value="1"/>
</dbReference>
<dbReference type="InterPro" id="IPR019286">
    <property type="entry name" value="DUF2339_TM"/>
</dbReference>
<evidence type="ECO:0000313" key="4">
    <source>
        <dbReference type="Proteomes" id="UP001500928"/>
    </source>
</evidence>